<gene>
    <name evidence="1" type="ORF">M094_2873</name>
</gene>
<dbReference type="Proteomes" id="UP000028013">
    <property type="component" value="Unassembled WGS sequence"/>
</dbReference>
<dbReference type="PATRIC" id="fig|1339349.3.peg.3933"/>
<organism evidence="1 2">
    <name type="scientific">Bacteroides uniformis str. 3978 T3 ii</name>
    <dbReference type="NCBI Taxonomy" id="1339349"/>
    <lineage>
        <taxon>Bacteria</taxon>
        <taxon>Pseudomonadati</taxon>
        <taxon>Bacteroidota</taxon>
        <taxon>Bacteroidia</taxon>
        <taxon>Bacteroidales</taxon>
        <taxon>Bacteroidaceae</taxon>
        <taxon>Bacteroides</taxon>
    </lineage>
</organism>
<comment type="caution">
    <text evidence="1">The sequence shown here is derived from an EMBL/GenBank/DDBJ whole genome shotgun (WGS) entry which is preliminary data.</text>
</comment>
<name>A0A078RUK0_BACUN</name>
<protein>
    <submittedName>
        <fullName evidence="1">Uncharacterized protein</fullName>
    </submittedName>
</protein>
<reference evidence="1 2" key="1">
    <citation type="submission" date="2014-04" db="EMBL/GenBank/DDBJ databases">
        <authorList>
            <person name="Sears C."/>
            <person name="Carroll K."/>
            <person name="Sack B.R."/>
            <person name="Qadri F."/>
            <person name="Myers L.L."/>
            <person name="Chung G.-T."/>
            <person name="Escheverria P."/>
            <person name="Fraser C.M."/>
            <person name="Sadzewicz L."/>
            <person name="Shefchek K.A."/>
            <person name="Tallon L."/>
            <person name="Das S.P."/>
            <person name="Daugherty S."/>
            <person name="Mongodin E.F."/>
        </authorList>
    </citation>
    <scope>NUCLEOTIDE SEQUENCE [LARGE SCALE GENOMIC DNA]</scope>
    <source>
        <strain evidence="1 2">3978 T3 ii</strain>
    </source>
</reference>
<sequence>MSYLLSDMLPNSPKKRIKNKVWELYLLYPFSLASRIAYGTDKTIATHTNFDNI</sequence>
<evidence type="ECO:0000313" key="1">
    <source>
        <dbReference type="EMBL" id="KDS47942.1"/>
    </source>
</evidence>
<evidence type="ECO:0000313" key="2">
    <source>
        <dbReference type="Proteomes" id="UP000028013"/>
    </source>
</evidence>
<accession>A0A078RUK0</accession>
<dbReference type="EMBL" id="JNHN01000184">
    <property type="protein sequence ID" value="KDS47942.1"/>
    <property type="molecule type" value="Genomic_DNA"/>
</dbReference>
<proteinExistence type="predicted"/>
<dbReference type="AlphaFoldDB" id="A0A078RUK0"/>